<reference evidence="2" key="1">
    <citation type="submission" date="2013-12" db="EMBL/GenBank/DDBJ databases">
        <title>The Genome Sequence of Aphanomyces invadans NJM9701.</title>
        <authorList>
            <consortium name="The Broad Institute Genomics Platform"/>
            <person name="Russ C."/>
            <person name="Tyler B."/>
            <person name="van West P."/>
            <person name="Dieguez-Uribeondo J."/>
            <person name="Young S.K."/>
            <person name="Zeng Q."/>
            <person name="Gargeya S."/>
            <person name="Fitzgerald M."/>
            <person name="Abouelleil A."/>
            <person name="Alvarado L."/>
            <person name="Chapman S.B."/>
            <person name="Gainer-Dewar J."/>
            <person name="Goldberg J."/>
            <person name="Griggs A."/>
            <person name="Gujja S."/>
            <person name="Hansen M."/>
            <person name="Howarth C."/>
            <person name="Imamovic A."/>
            <person name="Ireland A."/>
            <person name="Larimer J."/>
            <person name="McCowan C."/>
            <person name="Murphy C."/>
            <person name="Pearson M."/>
            <person name="Poon T.W."/>
            <person name="Priest M."/>
            <person name="Roberts A."/>
            <person name="Saif S."/>
            <person name="Shea T."/>
            <person name="Sykes S."/>
            <person name="Wortman J."/>
            <person name="Nusbaum C."/>
            <person name="Birren B."/>
        </authorList>
    </citation>
    <scope>NUCLEOTIDE SEQUENCE [LARGE SCALE GENOMIC DNA]</scope>
    <source>
        <strain evidence="2">NJM9701</strain>
    </source>
</reference>
<dbReference type="RefSeq" id="XP_008866194.1">
    <property type="nucleotide sequence ID" value="XM_008867972.1"/>
</dbReference>
<dbReference type="OrthoDB" id="77856at2759"/>
<name>A0A024UEC0_9STRA</name>
<feature type="signal peptide" evidence="1">
    <location>
        <begin position="1"/>
        <end position="18"/>
    </location>
</feature>
<sequence length="144" mass="16145">MLWNRLALLTAIAGSAVSITDVEVLASLRDDPIGYAMPCSNRTFWQPILDANVNIVNAVRATGVKRLKQAMPPWSDAAYLLYNQTGNRVDGQTMMKKRHEFTRDLLLAECFDMNGRFLAKLDNALVSYATQRTWVLAAHDSKLD</sequence>
<feature type="chain" id="PRO_5001535332" evidence="1">
    <location>
        <begin position="19"/>
        <end position="144"/>
    </location>
</feature>
<keyword evidence="1" id="KW-0732">Signal</keyword>
<organism evidence="2">
    <name type="scientific">Aphanomyces invadans</name>
    <dbReference type="NCBI Taxonomy" id="157072"/>
    <lineage>
        <taxon>Eukaryota</taxon>
        <taxon>Sar</taxon>
        <taxon>Stramenopiles</taxon>
        <taxon>Oomycota</taxon>
        <taxon>Saprolegniomycetes</taxon>
        <taxon>Saprolegniales</taxon>
        <taxon>Verrucalvaceae</taxon>
        <taxon>Aphanomyces</taxon>
    </lineage>
</organism>
<evidence type="ECO:0000256" key="1">
    <source>
        <dbReference type="SAM" id="SignalP"/>
    </source>
</evidence>
<dbReference type="GeneID" id="20080953"/>
<feature type="non-terminal residue" evidence="2">
    <location>
        <position position="144"/>
    </location>
</feature>
<dbReference type="VEuPathDB" id="FungiDB:H310_03903"/>
<dbReference type="EMBL" id="KI913957">
    <property type="protein sequence ID" value="ETW04756.1"/>
    <property type="molecule type" value="Genomic_DNA"/>
</dbReference>
<gene>
    <name evidence="2" type="ORF">H310_03903</name>
</gene>
<accession>A0A024UEC0</accession>
<protein>
    <submittedName>
        <fullName evidence="2">Uncharacterized protein</fullName>
    </submittedName>
</protein>
<evidence type="ECO:0000313" key="2">
    <source>
        <dbReference type="EMBL" id="ETW04756.1"/>
    </source>
</evidence>
<dbReference type="AlphaFoldDB" id="A0A024UEC0"/>
<proteinExistence type="predicted"/>